<dbReference type="InterPro" id="IPR029058">
    <property type="entry name" value="AB_hydrolase_fold"/>
</dbReference>
<dbReference type="EMBL" id="WNWM01000002">
    <property type="protein sequence ID" value="MUI12117.1"/>
    <property type="molecule type" value="Genomic_DNA"/>
</dbReference>
<dbReference type="SUPFAM" id="SSF53474">
    <property type="entry name" value="alpha/beta-Hydrolases"/>
    <property type="match status" value="1"/>
</dbReference>
<feature type="domain" description="GH29D-like beta-sandwich" evidence="1">
    <location>
        <begin position="536"/>
        <end position="591"/>
    </location>
</feature>
<protein>
    <recommendedName>
        <fullName evidence="1">GH29D-like beta-sandwich domain-containing protein</fullName>
    </recommendedName>
</protein>
<dbReference type="OrthoDB" id="5379213at2"/>
<keyword evidence="3" id="KW-1185">Reference proteome</keyword>
<dbReference type="Gene3D" id="3.40.50.1820">
    <property type="entry name" value="alpha/beta hydrolase"/>
    <property type="match status" value="1"/>
</dbReference>
<proteinExistence type="predicted"/>
<evidence type="ECO:0000313" key="2">
    <source>
        <dbReference type="EMBL" id="MUI12117.1"/>
    </source>
</evidence>
<dbReference type="GO" id="GO:0016042">
    <property type="term" value="P:lipid catabolic process"/>
    <property type="evidence" value="ECO:0007669"/>
    <property type="project" value="InterPro"/>
</dbReference>
<dbReference type="InterPro" id="IPR002918">
    <property type="entry name" value="Lipase_EstA/Esterase_EstB"/>
</dbReference>
<gene>
    <name evidence="2" type="ORF">GJV26_06445</name>
</gene>
<feature type="domain" description="GH29D-like beta-sandwich" evidence="1">
    <location>
        <begin position="701"/>
        <end position="765"/>
    </location>
</feature>
<dbReference type="InterPro" id="IPR059177">
    <property type="entry name" value="GH29D-like_dom"/>
</dbReference>
<comment type="caution">
    <text evidence="2">The sequence shown here is derived from an EMBL/GenBank/DDBJ whole genome shotgun (WGS) entry which is preliminary data.</text>
</comment>
<dbReference type="PANTHER" id="PTHR32015">
    <property type="entry name" value="FASTING INDUCED LIPASE"/>
    <property type="match status" value="1"/>
</dbReference>
<dbReference type="Proteomes" id="UP000431684">
    <property type="component" value="Unassembled WGS sequence"/>
</dbReference>
<dbReference type="PANTHER" id="PTHR32015:SF1">
    <property type="entry name" value="LIPASE"/>
    <property type="match status" value="1"/>
</dbReference>
<dbReference type="Pfam" id="PF13290">
    <property type="entry name" value="CHB_HEX_C_1"/>
    <property type="match status" value="2"/>
</dbReference>
<evidence type="ECO:0000313" key="3">
    <source>
        <dbReference type="Proteomes" id="UP000431684"/>
    </source>
</evidence>
<organism evidence="2 3">
    <name type="scientific">Pseudoduganella dura</name>
    <dbReference type="NCBI Taxonomy" id="321982"/>
    <lineage>
        <taxon>Bacteria</taxon>
        <taxon>Pseudomonadati</taxon>
        <taxon>Pseudomonadota</taxon>
        <taxon>Betaproteobacteria</taxon>
        <taxon>Burkholderiales</taxon>
        <taxon>Oxalobacteraceae</taxon>
        <taxon>Telluria group</taxon>
        <taxon>Pseudoduganella</taxon>
    </lineage>
</organism>
<dbReference type="Pfam" id="PF01674">
    <property type="entry name" value="Lipase_2"/>
    <property type="match status" value="1"/>
</dbReference>
<accession>A0A6I3X749</accession>
<dbReference type="GO" id="GO:0016298">
    <property type="term" value="F:lipase activity"/>
    <property type="evidence" value="ECO:0007669"/>
    <property type="project" value="TreeGrafter"/>
</dbReference>
<name>A0A6I3X749_9BURK</name>
<sequence>MRQETDMNQFPRDFPHTLTGFGGDPSLNQAQHREACRKCPVILMHGNGGNSVHPKYGMVIMKGFLKEAGYQDCELWCCDYLGENNEAAPIPGVHRDHIDAVRGFIDDVRAYLGVARVDFIGHSLGCGMVNGYLRGLQPDGQWNSADHRLHAAGTFVSLAGAQYGLGQFSSDEFRTGGEFETLSHQFRDVSSDDTPSGSSDSSAQIAPIDAWKVATSLDDDLVNYVAVIARGDFVDQQHRDTSRRHGAHLNLVRDLGAGLGGHEKVIKSQAVFDAFKGYLNRYPPIPPVTFTVDRNSGNYGTNLQVTVTVSPPGATVAYTARRVTKAVTAGYLAESVAETLEGALPHNGTLTLAHDGAWDVRFSSGTGDALERAYGVNAAIPNLTIVTPENPPFQVSLEVVTSTDKGTVYYSTDKVGWLAQSTVFIRETATLHFIAIDADGLASPIVSRSFLKKPVEFVKATLTEHFLAHRLDVGEYVDLTVELGGNAVITLYFIDNDWVRDPDTPEVAPEPPGITLSDDSGVKTGPFTLTVAAHHATDAAPAIHYTLDGSTPTRRSRGFTSPGRIVFDTAGTKTLKCRARDAAGNWSDTVTRTYRLEFGHQPPAIRCDRPGGVYGRAFHTVISGPDEHAIVYYTEDGSDPADGRNPGRKSFEGSKRFHIRGNGPHAILCHAKDGAGGETAGAFGWRIDDHRYPETRIAPSAGGSFVDGVRIELEAAGPCAWTRYTLDGSEPSDTNGETYTAPILLDRCARLRFRSMGPAGQLEPVRSADFIVTRHPDQLAFDSDPRHTGYLVARRGAGAGAPGHAGEAIFAGTGSLLRIGDDGGGRAEARAFVHFDTSSLPDNAAIGNACLEVTFHGKSGDPWGGGGTVAIDVQRGYFGSSRNLHAGDWDAAATAEGVAQIGGLSPGTCRSDDFSQAGLQAINRAGVTQIRLRLTAPAGAPSGACLLLEGGAQVRLHVTLASPDR</sequence>
<dbReference type="AlphaFoldDB" id="A0A6I3X749"/>
<reference evidence="2 3" key="1">
    <citation type="submission" date="2019-11" db="EMBL/GenBank/DDBJ databases">
        <title>Draft Genome Sequences of Six Type Strains of the Genus Massilia.</title>
        <authorList>
            <person name="Miess H."/>
            <person name="Frediansyah A."/>
            <person name="Goeker M."/>
            <person name="Gross H."/>
        </authorList>
    </citation>
    <scope>NUCLEOTIDE SEQUENCE [LARGE SCALE GENOMIC DNA]</scope>
    <source>
        <strain evidence="2 3">DSM 17513</strain>
    </source>
</reference>
<evidence type="ECO:0000259" key="1">
    <source>
        <dbReference type="Pfam" id="PF13290"/>
    </source>
</evidence>